<dbReference type="SUPFAM" id="SSF47762">
    <property type="entry name" value="PAH2 domain"/>
    <property type="match status" value="1"/>
</dbReference>
<feature type="compositionally biased region" description="Basic and acidic residues" evidence="4">
    <location>
        <begin position="108"/>
        <end position="127"/>
    </location>
</feature>
<organism evidence="5 6">
    <name type="scientific">Coccomyxa viridis</name>
    <dbReference type="NCBI Taxonomy" id="1274662"/>
    <lineage>
        <taxon>Eukaryota</taxon>
        <taxon>Viridiplantae</taxon>
        <taxon>Chlorophyta</taxon>
        <taxon>core chlorophytes</taxon>
        <taxon>Trebouxiophyceae</taxon>
        <taxon>Trebouxiophyceae incertae sedis</taxon>
        <taxon>Coccomyxaceae</taxon>
        <taxon>Coccomyxa</taxon>
    </lineage>
</organism>
<dbReference type="InterPro" id="IPR003822">
    <property type="entry name" value="PAH"/>
</dbReference>
<dbReference type="Proteomes" id="UP001497392">
    <property type="component" value="Unassembled WGS sequence"/>
</dbReference>
<dbReference type="PROSITE" id="PS51477">
    <property type="entry name" value="PAH"/>
    <property type="match status" value="1"/>
</dbReference>
<keyword evidence="6" id="KW-1185">Reference proteome</keyword>
<evidence type="ECO:0000313" key="6">
    <source>
        <dbReference type="Proteomes" id="UP001497392"/>
    </source>
</evidence>
<proteinExistence type="predicted"/>
<keyword evidence="2 3" id="KW-0539">Nucleus</keyword>
<dbReference type="InterPro" id="IPR036600">
    <property type="entry name" value="PAH_sf"/>
</dbReference>
<evidence type="ECO:0000256" key="1">
    <source>
        <dbReference type="ARBA" id="ARBA00004123"/>
    </source>
</evidence>
<comment type="caution">
    <text evidence="5">The sequence shown here is derived from an EMBL/GenBank/DDBJ whole genome shotgun (WGS) entry which is preliminary data.</text>
</comment>
<feature type="region of interest" description="Disordered" evidence="4">
    <location>
        <begin position="107"/>
        <end position="136"/>
    </location>
</feature>
<feature type="compositionally biased region" description="Low complexity" evidence="4">
    <location>
        <begin position="8"/>
        <end position="20"/>
    </location>
</feature>
<evidence type="ECO:0000256" key="2">
    <source>
        <dbReference type="ARBA" id="ARBA00023242"/>
    </source>
</evidence>
<dbReference type="EMBL" id="CAXHTA020000005">
    <property type="protein sequence ID" value="CAL5221681.1"/>
    <property type="molecule type" value="Genomic_DNA"/>
</dbReference>
<protein>
    <submittedName>
        <fullName evidence="5">G3915 protein</fullName>
    </submittedName>
</protein>
<gene>
    <name evidence="5" type="primary">g3915</name>
    <name evidence="5" type="ORF">VP750_LOCUS3340</name>
</gene>
<evidence type="ECO:0000256" key="3">
    <source>
        <dbReference type="PROSITE-ProRule" id="PRU00810"/>
    </source>
</evidence>
<accession>A0ABP1FQJ1</accession>
<dbReference type="Pfam" id="PF02671">
    <property type="entry name" value="PAH"/>
    <property type="match status" value="1"/>
</dbReference>
<reference evidence="5 6" key="1">
    <citation type="submission" date="2024-06" db="EMBL/GenBank/DDBJ databases">
        <authorList>
            <person name="Kraege A."/>
            <person name="Thomma B."/>
        </authorList>
    </citation>
    <scope>NUCLEOTIDE SEQUENCE [LARGE SCALE GENOMIC DNA]</scope>
</reference>
<name>A0ABP1FQJ1_9CHLO</name>
<evidence type="ECO:0000256" key="4">
    <source>
        <dbReference type="SAM" id="MobiDB-lite"/>
    </source>
</evidence>
<sequence length="216" mass="24361">MSDRRSSRASSSTGSSSSFSPTISGFYGADAETARDVVMLVNDVRKVGGESVYRPFIRLLKDCAARRITRKKLIIHVHDLLKDHPFLLNRFCKLVPPSEVEEQPIHTVSEHAELEGHGRTSARDEARRHRRATSKAHDHVVSFNMDGLNGKKAASVDLETALKKPQDKPPNSWVKRWPRRCSADSGATWARPWSMAQHWLRHQRVSDEPSTMQAAM</sequence>
<dbReference type="Gene3D" id="1.20.1160.11">
    <property type="entry name" value="Paired amphipathic helix"/>
    <property type="match status" value="1"/>
</dbReference>
<feature type="region of interest" description="Disordered" evidence="4">
    <location>
        <begin position="1"/>
        <end position="20"/>
    </location>
</feature>
<evidence type="ECO:0000313" key="5">
    <source>
        <dbReference type="EMBL" id="CAL5221681.1"/>
    </source>
</evidence>
<comment type="subcellular location">
    <subcellularLocation>
        <location evidence="1 3">Nucleus</location>
    </subcellularLocation>
</comment>